<evidence type="ECO:0000313" key="2">
    <source>
        <dbReference type="EMBL" id="KAK8839502.1"/>
    </source>
</evidence>
<evidence type="ECO:0000256" key="1">
    <source>
        <dbReference type="SAM" id="MobiDB-lite"/>
    </source>
</evidence>
<dbReference type="EMBL" id="JAPFFF010000051">
    <property type="protein sequence ID" value="KAK8839502.1"/>
    <property type="molecule type" value="Genomic_DNA"/>
</dbReference>
<organism evidence="2 3">
    <name type="scientific">Tritrichomonas musculus</name>
    <dbReference type="NCBI Taxonomy" id="1915356"/>
    <lineage>
        <taxon>Eukaryota</taxon>
        <taxon>Metamonada</taxon>
        <taxon>Parabasalia</taxon>
        <taxon>Tritrichomonadida</taxon>
        <taxon>Tritrichomonadidae</taxon>
        <taxon>Tritrichomonas</taxon>
    </lineage>
</organism>
<proteinExistence type="predicted"/>
<feature type="compositionally biased region" description="Basic and acidic residues" evidence="1">
    <location>
        <begin position="95"/>
        <end position="104"/>
    </location>
</feature>
<reference evidence="2 3" key="1">
    <citation type="submission" date="2024-04" db="EMBL/GenBank/DDBJ databases">
        <title>Tritrichomonas musculus Genome.</title>
        <authorList>
            <person name="Alves-Ferreira E."/>
            <person name="Grigg M."/>
            <person name="Lorenzi H."/>
            <person name="Galac M."/>
        </authorList>
    </citation>
    <scope>NUCLEOTIDE SEQUENCE [LARGE SCALE GENOMIC DNA]</scope>
    <source>
        <strain evidence="2 3">EAF2021</strain>
    </source>
</reference>
<feature type="region of interest" description="Disordered" evidence="1">
    <location>
        <begin position="88"/>
        <end position="117"/>
    </location>
</feature>
<gene>
    <name evidence="2" type="ORF">M9Y10_031858</name>
</gene>
<accession>A0ABR2H126</accession>
<keyword evidence="3" id="KW-1185">Reference proteome</keyword>
<protein>
    <submittedName>
        <fullName evidence="2">Uncharacterized protein</fullName>
    </submittedName>
</protein>
<name>A0ABR2H126_9EUKA</name>
<comment type="caution">
    <text evidence="2">The sequence shown here is derived from an EMBL/GenBank/DDBJ whole genome shotgun (WGS) entry which is preliminary data.</text>
</comment>
<dbReference type="Proteomes" id="UP001470230">
    <property type="component" value="Unassembled WGS sequence"/>
</dbReference>
<sequence>MKRRHDYIKKIIIEVRNTKEVFEMNLKEEMIDSKEERKHKAQHINNAFSEINIDDIKNLTEENKNKIDLKVARNKMLIEEKPKRKRRFQIKTKTLTKEKDKTTITEDDNADDAQNGDKQKAQYDSFLRLTNQNFLIHFDDEKETSTFKTKTKESIIKDVGFESSDSFFFDENEEYLFDYLS</sequence>
<evidence type="ECO:0000313" key="3">
    <source>
        <dbReference type="Proteomes" id="UP001470230"/>
    </source>
</evidence>